<dbReference type="EMBL" id="MT630703">
    <property type="protein sequence ID" value="QNO42048.1"/>
    <property type="molecule type" value="Genomic_DNA"/>
</dbReference>
<sequence length="123" mass="13842">MATLKKLFGGASTPKSDVEDYMHLDLSEYEEVPEVEPAEMYIRIAELNNLNEISNLKKEIYDGNILLIDISLIKQDKFNLDRAIKELKQVVQDVHGDIAGIGEEQVIVAPMGVRIDRSKIDGK</sequence>
<evidence type="ECO:0000313" key="2">
    <source>
        <dbReference type="EMBL" id="QNO42048.1"/>
    </source>
</evidence>
<dbReference type="AlphaFoldDB" id="A0A7G9Y473"/>
<protein>
    <recommendedName>
        <fullName evidence="6">Cell division protein SepF</fullName>
    </recommendedName>
</protein>
<dbReference type="InterPro" id="IPR012426">
    <property type="entry name" value="SepF_arc"/>
</dbReference>
<accession>A0A7G9Y473</accession>
<evidence type="ECO:0000313" key="5">
    <source>
        <dbReference type="EMBL" id="QNO43478.1"/>
    </source>
</evidence>
<dbReference type="InterPro" id="IPR038594">
    <property type="entry name" value="SepF-like_sf"/>
</dbReference>
<dbReference type="PIRSF" id="PIRSF019313">
    <property type="entry name" value="UCP019313"/>
    <property type="match status" value="1"/>
</dbReference>
<dbReference type="EMBL" id="MT630832">
    <property type="protein sequence ID" value="QNO43478.1"/>
    <property type="molecule type" value="Genomic_DNA"/>
</dbReference>
<proteinExistence type="predicted"/>
<evidence type="ECO:0000313" key="1">
    <source>
        <dbReference type="EMBL" id="QNO41289.1"/>
    </source>
</evidence>
<name>A0A7G9Y473_9EURY</name>
<dbReference type="Pfam" id="PF04472">
    <property type="entry name" value="SepF"/>
    <property type="match status" value="1"/>
</dbReference>
<organism evidence="4">
    <name type="scientific">Candidatus Methanogaster sp. ANME-2c ERB4</name>
    <dbReference type="NCBI Taxonomy" id="2759911"/>
    <lineage>
        <taxon>Archaea</taxon>
        <taxon>Methanobacteriati</taxon>
        <taxon>Methanobacteriota</taxon>
        <taxon>Stenosarchaea group</taxon>
        <taxon>Methanomicrobia</taxon>
        <taxon>Methanosarcinales</taxon>
        <taxon>ANME-2 cluster</taxon>
        <taxon>Candidatus Methanogasteraceae</taxon>
        <taxon>Candidatus Methanogaster</taxon>
    </lineage>
</organism>
<dbReference type="InterPro" id="IPR007561">
    <property type="entry name" value="Cell_div_SepF/SepF-rel"/>
</dbReference>
<reference evidence="4" key="1">
    <citation type="submission" date="2020-06" db="EMBL/GenBank/DDBJ databases">
        <title>Unique genomic features of the anaerobic methanotrophic archaea.</title>
        <authorList>
            <person name="Chadwick G.L."/>
            <person name="Skennerton C.T."/>
            <person name="Laso-Perez R."/>
            <person name="Leu A.O."/>
            <person name="Speth D.R."/>
            <person name="Yu H."/>
            <person name="Morgan-Lang C."/>
            <person name="Hatzenpichler R."/>
            <person name="Goudeau D."/>
            <person name="Malmstrom R."/>
            <person name="Brazelton W.J."/>
            <person name="Woyke T."/>
            <person name="Hallam S.J."/>
            <person name="Tyson G.W."/>
            <person name="Wegener G."/>
            <person name="Boetius A."/>
            <person name="Orphan V."/>
        </authorList>
    </citation>
    <scope>NUCLEOTIDE SEQUENCE</scope>
</reference>
<evidence type="ECO:0000313" key="3">
    <source>
        <dbReference type="EMBL" id="QNO42609.1"/>
    </source>
</evidence>
<gene>
    <name evidence="4" type="ORF">ENPLMBLH_00004</name>
    <name evidence="5" type="ORF">FCHMIBGM_00007</name>
    <name evidence="3" type="ORF">KPMFPNGI_00011</name>
    <name evidence="1" type="ORF">LFIFFFKN_00004</name>
    <name evidence="2" type="ORF">NAIAKDPO_00007</name>
</gene>
<dbReference type="EMBL" id="MT630753">
    <property type="protein sequence ID" value="QNO42609.1"/>
    <property type="molecule type" value="Genomic_DNA"/>
</dbReference>
<evidence type="ECO:0000313" key="4">
    <source>
        <dbReference type="EMBL" id="QNO42807.1"/>
    </source>
</evidence>
<dbReference type="EMBL" id="MT630769">
    <property type="protein sequence ID" value="QNO42807.1"/>
    <property type="molecule type" value="Genomic_DNA"/>
</dbReference>
<dbReference type="Gene3D" id="3.30.110.150">
    <property type="entry name" value="SepF-like protein"/>
    <property type="match status" value="1"/>
</dbReference>
<dbReference type="EMBL" id="MT630615">
    <property type="protein sequence ID" value="QNO41289.1"/>
    <property type="molecule type" value="Genomic_DNA"/>
</dbReference>
<evidence type="ECO:0008006" key="6">
    <source>
        <dbReference type="Google" id="ProtNLM"/>
    </source>
</evidence>